<dbReference type="GO" id="GO:0016020">
    <property type="term" value="C:membrane"/>
    <property type="evidence" value="ECO:0007669"/>
    <property type="project" value="TreeGrafter"/>
</dbReference>
<feature type="transmembrane region" description="Helical" evidence="1">
    <location>
        <begin position="71"/>
        <end position="93"/>
    </location>
</feature>
<feature type="transmembrane region" description="Helical" evidence="1">
    <location>
        <begin position="244"/>
        <end position="263"/>
    </location>
</feature>
<dbReference type="GO" id="GO:0000271">
    <property type="term" value="P:polysaccharide biosynthetic process"/>
    <property type="evidence" value="ECO:0007669"/>
    <property type="project" value="TreeGrafter"/>
</dbReference>
<feature type="transmembrane region" description="Helical" evidence="1">
    <location>
        <begin position="308"/>
        <end position="327"/>
    </location>
</feature>
<evidence type="ECO:0000313" key="4">
    <source>
        <dbReference type="Proteomes" id="UP000500870"/>
    </source>
</evidence>
<accession>A0A6H0ZW72</accession>
<dbReference type="PANTHER" id="PTHR23028:SF53">
    <property type="entry name" value="ACYL_TRANSF_3 DOMAIN-CONTAINING PROTEIN"/>
    <property type="match status" value="1"/>
</dbReference>
<feature type="transmembrane region" description="Helical" evidence="1">
    <location>
        <begin position="193"/>
        <end position="211"/>
    </location>
</feature>
<feature type="transmembrane region" description="Helical" evidence="1">
    <location>
        <begin position="99"/>
        <end position="117"/>
    </location>
</feature>
<dbReference type="GO" id="GO:0016747">
    <property type="term" value="F:acyltransferase activity, transferring groups other than amino-acyl groups"/>
    <property type="evidence" value="ECO:0007669"/>
    <property type="project" value="InterPro"/>
</dbReference>
<evidence type="ECO:0000256" key="1">
    <source>
        <dbReference type="SAM" id="Phobius"/>
    </source>
</evidence>
<feature type="transmembrane region" description="Helical" evidence="1">
    <location>
        <begin position="369"/>
        <end position="386"/>
    </location>
</feature>
<feature type="transmembrane region" description="Helical" evidence="1">
    <location>
        <begin position="218"/>
        <end position="238"/>
    </location>
</feature>
<dbReference type="RefSeq" id="WP_112556489.1">
    <property type="nucleotide sequence ID" value="NZ_CP050899.1"/>
</dbReference>
<proteinExistence type="predicted"/>
<dbReference type="InterPro" id="IPR050879">
    <property type="entry name" value="Acyltransferase_3"/>
</dbReference>
<sequence>MKRLAFLGLRARRDDGECEYNAETAHRPLPNMHPDHITNAASVTVDTSSHLLFSIDADTHRIFEIESLRGFAAFYVVLFHVLRPEIQAYSYVLSIPFRFGQEAVILFFLLSGFSINYSWSKRSDKRFRVFARDRLVRIMPIFLVALIVSYLCAAISARELIDLDLHAFIGNALMLQDRPRAGTIVQPYMGNEALWSLSYEVAFYLFYYMLVRVVPPNWQTLVVGIASVTFFVVMLFYPNQLSRFLAYFCIWWLGAVMSGIYLGHFQAREFYVGLLPVCILAIYLTILASNSSIDIEIGSSVLFPYLELRHFAGAVAIALILFGWSVLGWRGFKPLFKPFAKLSPISYAVYVIHFPIMTDVRESLHFSPWITIPGTAAVTLLIAVVLERPFQRIVNDAAKTDRQKSHTQTDLET</sequence>
<evidence type="ECO:0000313" key="3">
    <source>
        <dbReference type="EMBL" id="QIX24030.1"/>
    </source>
</evidence>
<dbReference type="EMBL" id="CP050899">
    <property type="protein sequence ID" value="QIX24030.1"/>
    <property type="molecule type" value="Genomic_DNA"/>
</dbReference>
<keyword evidence="1" id="KW-0472">Membrane</keyword>
<reference evidence="3 4" key="1">
    <citation type="submission" date="2020-04" db="EMBL/GenBank/DDBJ databases">
        <title>FDA dAtabase for Regulatory Grade micrObial Sequences (FDA-ARGOS): Supporting development and validation of Infectious Disease Dx tests.</title>
        <authorList>
            <person name="Sciortino C."/>
            <person name="Tallon L."/>
            <person name="Sadzewicz L."/>
            <person name="Vavikolanu K."/>
            <person name="Mehta A."/>
            <person name="Aluvathingal J."/>
            <person name="Nadendla S."/>
            <person name="Nandy P."/>
            <person name="Geyer C."/>
            <person name="Yan Y."/>
            <person name="Sichtig H."/>
        </authorList>
    </citation>
    <scope>NUCLEOTIDE SEQUENCE [LARGE SCALE GENOMIC DNA]</scope>
    <source>
        <strain evidence="3 4">FDAARGOS_633</strain>
    </source>
</reference>
<keyword evidence="3" id="KW-0808">Transferase</keyword>
<feature type="transmembrane region" description="Helical" evidence="1">
    <location>
        <begin position="138"/>
        <end position="157"/>
    </location>
</feature>
<name>A0A6H0ZW72_9HYPH</name>
<dbReference type="InterPro" id="IPR002656">
    <property type="entry name" value="Acyl_transf_3_dom"/>
</dbReference>
<dbReference type="PANTHER" id="PTHR23028">
    <property type="entry name" value="ACETYLTRANSFERASE"/>
    <property type="match status" value="1"/>
</dbReference>
<keyword evidence="1" id="KW-1133">Transmembrane helix</keyword>
<gene>
    <name evidence="3" type="ORF">FOB41_23210</name>
</gene>
<dbReference type="AlphaFoldDB" id="A0A6H0ZW72"/>
<feature type="transmembrane region" description="Helical" evidence="1">
    <location>
        <begin position="339"/>
        <end position="357"/>
    </location>
</feature>
<dbReference type="Proteomes" id="UP000500870">
    <property type="component" value="Chromosome 3"/>
</dbReference>
<feature type="transmembrane region" description="Helical" evidence="1">
    <location>
        <begin position="270"/>
        <end position="288"/>
    </location>
</feature>
<feature type="domain" description="Acyltransferase 3" evidence="2">
    <location>
        <begin position="64"/>
        <end position="387"/>
    </location>
</feature>
<organism evidence="3 4">
    <name type="scientific">Agrobacterium pusense</name>
    <dbReference type="NCBI Taxonomy" id="648995"/>
    <lineage>
        <taxon>Bacteria</taxon>
        <taxon>Pseudomonadati</taxon>
        <taxon>Pseudomonadota</taxon>
        <taxon>Alphaproteobacteria</taxon>
        <taxon>Hyphomicrobiales</taxon>
        <taxon>Rhizobiaceae</taxon>
        <taxon>Rhizobium/Agrobacterium group</taxon>
        <taxon>Agrobacterium</taxon>
    </lineage>
</organism>
<dbReference type="Pfam" id="PF01757">
    <property type="entry name" value="Acyl_transf_3"/>
    <property type="match status" value="1"/>
</dbReference>
<evidence type="ECO:0000259" key="2">
    <source>
        <dbReference type="Pfam" id="PF01757"/>
    </source>
</evidence>
<keyword evidence="3" id="KW-0012">Acyltransferase</keyword>
<protein>
    <submittedName>
        <fullName evidence="3">Acyltransferase</fullName>
    </submittedName>
</protein>
<keyword evidence="1" id="KW-0812">Transmembrane</keyword>